<reference evidence="1" key="1">
    <citation type="submission" date="2023-10" db="EMBL/GenBank/DDBJ databases">
        <title>Genome assembly of Pristionchus species.</title>
        <authorList>
            <person name="Yoshida K."/>
            <person name="Sommer R.J."/>
        </authorList>
    </citation>
    <scope>NUCLEOTIDE SEQUENCE</scope>
    <source>
        <strain evidence="1">RS0144</strain>
    </source>
</reference>
<accession>A0AAV5STH5</accession>
<comment type="caution">
    <text evidence="1">The sequence shown here is derived from an EMBL/GenBank/DDBJ whole genome shotgun (WGS) entry which is preliminary data.</text>
</comment>
<feature type="non-terminal residue" evidence="1">
    <location>
        <position position="78"/>
    </location>
</feature>
<gene>
    <name evidence="1" type="ORF">PENTCL1PPCAC_8165</name>
</gene>
<name>A0AAV5STH5_9BILA</name>
<sequence length="78" mass="8594">QQWSDPEAQVLQRTQRIHLCARCVRVSSVSRSITSVPVASSVSPRRSITTGRVISSKQSRATWQGASISSRKRIATTI</sequence>
<protein>
    <recommendedName>
        <fullName evidence="3">Ribosomal protein</fullName>
    </recommendedName>
</protein>
<evidence type="ECO:0000313" key="1">
    <source>
        <dbReference type="EMBL" id="GMS85990.1"/>
    </source>
</evidence>
<feature type="non-terminal residue" evidence="1">
    <location>
        <position position="1"/>
    </location>
</feature>
<evidence type="ECO:0008006" key="3">
    <source>
        <dbReference type="Google" id="ProtNLM"/>
    </source>
</evidence>
<keyword evidence="2" id="KW-1185">Reference proteome</keyword>
<organism evidence="1 2">
    <name type="scientific">Pristionchus entomophagus</name>
    <dbReference type="NCBI Taxonomy" id="358040"/>
    <lineage>
        <taxon>Eukaryota</taxon>
        <taxon>Metazoa</taxon>
        <taxon>Ecdysozoa</taxon>
        <taxon>Nematoda</taxon>
        <taxon>Chromadorea</taxon>
        <taxon>Rhabditida</taxon>
        <taxon>Rhabditina</taxon>
        <taxon>Diplogasteromorpha</taxon>
        <taxon>Diplogasteroidea</taxon>
        <taxon>Neodiplogasteridae</taxon>
        <taxon>Pristionchus</taxon>
    </lineage>
</organism>
<evidence type="ECO:0000313" key="2">
    <source>
        <dbReference type="Proteomes" id="UP001432027"/>
    </source>
</evidence>
<proteinExistence type="predicted"/>
<dbReference type="EMBL" id="BTSX01000002">
    <property type="protein sequence ID" value="GMS85990.1"/>
    <property type="molecule type" value="Genomic_DNA"/>
</dbReference>
<dbReference type="Proteomes" id="UP001432027">
    <property type="component" value="Unassembled WGS sequence"/>
</dbReference>
<dbReference type="AlphaFoldDB" id="A0AAV5STH5"/>